<dbReference type="InterPro" id="IPR001387">
    <property type="entry name" value="Cro/C1-type_HTH"/>
</dbReference>
<evidence type="ECO:0000313" key="3">
    <source>
        <dbReference type="EMBL" id="TCL76491.1"/>
    </source>
</evidence>
<dbReference type="RefSeq" id="WP_132012664.1">
    <property type="nucleotide sequence ID" value="NZ_SLUN01000002.1"/>
</dbReference>
<proteinExistence type="predicted"/>
<comment type="caution">
    <text evidence="3">The sequence shown here is derived from an EMBL/GenBank/DDBJ whole genome shotgun (WGS) entry which is preliminary data.</text>
</comment>
<dbReference type="InterPro" id="IPR049639">
    <property type="entry name" value="RstR"/>
</dbReference>
<reference evidence="3 4" key="1">
    <citation type="submission" date="2019-03" db="EMBL/GenBank/DDBJ databases">
        <title>Genomic Encyclopedia of Type Strains, Phase IV (KMG-IV): sequencing the most valuable type-strain genomes for metagenomic binning, comparative biology and taxonomic classification.</title>
        <authorList>
            <person name="Goeker M."/>
        </authorList>
    </citation>
    <scope>NUCLEOTIDE SEQUENCE [LARGE SCALE GENOMIC DNA]</scope>
    <source>
        <strain evidence="3 4">LX-B</strain>
    </source>
</reference>
<feature type="domain" description="HTH cro/C1-type" evidence="2">
    <location>
        <begin position="7"/>
        <end position="61"/>
    </location>
</feature>
<dbReference type="PANTHER" id="PTHR46558">
    <property type="entry name" value="TRACRIPTIONAL REGULATORY PROTEIN-RELATED-RELATED"/>
    <property type="match status" value="1"/>
</dbReference>
<dbReference type="EMBL" id="SLUN01000002">
    <property type="protein sequence ID" value="TCL76491.1"/>
    <property type="molecule type" value="Genomic_DNA"/>
</dbReference>
<organism evidence="3 4">
    <name type="scientific">Hydrogenispora ethanolica</name>
    <dbReference type="NCBI Taxonomy" id="1082276"/>
    <lineage>
        <taxon>Bacteria</taxon>
        <taxon>Bacillati</taxon>
        <taxon>Bacillota</taxon>
        <taxon>Hydrogenispora</taxon>
    </lineage>
</organism>
<dbReference type="NCBIfam" id="NF041951">
    <property type="entry name" value="phage_RstR"/>
    <property type="match status" value="1"/>
</dbReference>
<dbReference type="SUPFAM" id="SSF47413">
    <property type="entry name" value="lambda repressor-like DNA-binding domains"/>
    <property type="match status" value="1"/>
</dbReference>
<evidence type="ECO:0000313" key="4">
    <source>
        <dbReference type="Proteomes" id="UP000295008"/>
    </source>
</evidence>
<dbReference type="Gene3D" id="1.10.260.40">
    <property type="entry name" value="lambda repressor-like DNA-binding domains"/>
    <property type="match status" value="1"/>
</dbReference>
<dbReference type="PANTHER" id="PTHR46558:SF11">
    <property type="entry name" value="HTH-TYPE TRANSCRIPTIONAL REGULATOR XRE"/>
    <property type="match status" value="1"/>
</dbReference>
<dbReference type="Pfam" id="PF01381">
    <property type="entry name" value="HTH_3"/>
    <property type="match status" value="1"/>
</dbReference>
<dbReference type="GO" id="GO:0003677">
    <property type="term" value="F:DNA binding"/>
    <property type="evidence" value="ECO:0007669"/>
    <property type="project" value="UniProtKB-KW"/>
</dbReference>
<dbReference type="Proteomes" id="UP000295008">
    <property type="component" value="Unassembled WGS sequence"/>
</dbReference>
<dbReference type="OrthoDB" id="8115576at2"/>
<sequence>MKFAQILKRLRQEHNWSQEQLAEKIGVKRLAVGKYESGQSKPSAETLQKISEIFGVSIDYLLSDEPDKFAKTEISDKTLLEYMSEIEQMSEEEQQFVKYFLDAVVLRHKMKR</sequence>
<name>A0A4R1SAJ6_HYDET</name>
<accession>A0A4R1SAJ6</accession>
<keyword evidence="1 3" id="KW-0238">DNA-binding</keyword>
<dbReference type="AlphaFoldDB" id="A0A4R1SAJ6"/>
<evidence type="ECO:0000259" key="2">
    <source>
        <dbReference type="PROSITE" id="PS50943"/>
    </source>
</evidence>
<keyword evidence="4" id="KW-1185">Reference proteome</keyword>
<protein>
    <submittedName>
        <fullName evidence="3">DNA-binding XRE family transcriptional regulator</fullName>
    </submittedName>
</protein>
<dbReference type="SMART" id="SM00530">
    <property type="entry name" value="HTH_XRE"/>
    <property type="match status" value="1"/>
</dbReference>
<evidence type="ECO:0000256" key="1">
    <source>
        <dbReference type="ARBA" id="ARBA00023125"/>
    </source>
</evidence>
<dbReference type="CDD" id="cd00093">
    <property type="entry name" value="HTH_XRE"/>
    <property type="match status" value="1"/>
</dbReference>
<dbReference type="InterPro" id="IPR010982">
    <property type="entry name" value="Lambda_DNA-bd_dom_sf"/>
</dbReference>
<dbReference type="PROSITE" id="PS50943">
    <property type="entry name" value="HTH_CROC1"/>
    <property type="match status" value="1"/>
</dbReference>
<gene>
    <name evidence="3" type="ORF">EDC14_1002250</name>
</gene>